<proteinExistence type="predicted"/>
<gene>
    <name evidence="2" type="ORF">Tci_511122</name>
</gene>
<protein>
    <submittedName>
        <fullName evidence="2">Alpha-L-arabinofuranosidase 1-like</fullName>
    </submittedName>
</protein>
<feature type="non-terminal residue" evidence="2">
    <location>
        <position position="57"/>
    </location>
</feature>
<dbReference type="PANTHER" id="PTHR31776:SF0">
    <property type="entry name" value="ALPHA-L-ARABINOFURANOSIDASE 1"/>
    <property type="match status" value="1"/>
</dbReference>
<dbReference type="Gene3D" id="3.20.20.80">
    <property type="entry name" value="Glycosidases"/>
    <property type="match status" value="1"/>
</dbReference>
<dbReference type="Pfam" id="PF22848">
    <property type="entry name" value="ASD1_dom"/>
    <property type="match status" value="1"/>
</dbReference>
<feature type="domain" description="Alpha-L-arabinofuranosidase 1 catalytic" evidence="1">
    <location>
        <begin position="19"/>
        <end position="57"/>
    </location>
</feature>
<comment type="caution">
    <text evidence="2">The sequence shown here is derived from an EMBL/GenBank/DDBJ whole genome shotgun (WGS) entry which is preliminary data.</text>
</comment>
<reference evidence="2" key="1">
    <citation type="journal article" date="2019" name="Sci. Rep.">
        <title>Draft genome of Tanacetum cinerariifolium, the natural source of mosquito coil.</title>
        <authorList>
            <person name="Yamashiro T."/>
            <person name="Shiraishi A."/>
            <person name="Satake H."/>
            <person name="Nakayama K."/>
        </authorList>
    </citation>
    <scope>NUCLEOTIDE SEQUENCE</scope>
</reference>
<evidence type="ECO:0000313" key="2">
    <source>
        <dbReference type="EMBL" id="GEZ39149.1"/>
    </source>
</evidence>
<dbReference type="AlphaFoldDB" id="A0A699I9U1"/>
<accession>A0A699I9U1</accession>
<name>A0A699I9U1_TANCI</name>
<dbReference type="EMBL" id="BKCJ010273303">
    <property type="protein sequence ID" value="GEZ39149.1"/>
    <property type="molecule type" value="Genomic_DNA"/>
</dbReference>
<dbReference type="PANTHER" id="PTHR31776">
    <property type="entry name" value="ALPHA-L-ARABINOFURANOSIDASE 1"/>
    <property type="match status" value="1"/>
</dbReference>
<dbReference type="InterPro" id="IPR051563">
    <property type="entry name" value="Glycosyl_Hydrolase_51"/>
</dbReference>
<organism evidence="2">
    <name type="scientific">Tanacetum cinerariifolium</name>
    <name type="common">Dalmatian daisy</name>
    <name type="synonym">Chrysanthemum cinerariifolium</name>
    <dbReference type="NCBI Taxonomy" id="118510"/>
    <lineage>
        <taxon>Eukaryota</taxon>
        <taxon>Viridiplantae</taxon>
        <taxon>Streptophyta</taxon>
        <taxon>Embryophyta</taxon>
        <taxon>Tracheophyta</taxon>
        <taxon>Spermatophyta</taxon>
        <taxon>Magnoliopsida</taxon>
        <taxon>eudicotyledons</taxon>
        <taxon>Gunneridae</taxon>
        <taxon>Pentapetalae</taxon>
        <taxon>asterids</taxon>
        <taxon>campanulids</taxon>
        <taxon>Asterales</taxon>
        <taxon>Asteraceae</taxon>
        <taxon>Asteroideae</taxon>
        <taxon>Anthemideae</taxon>
        <taxon>Anthemidinae</taxon>
        <taxon>Tanacetum</taxon>
    </lineage>
</organism>
<dbReference type="InterPro" id="IPR055235">
    <property type="entry name" value="ASD1_cat"/>
</dbReference>
<dbReference type="GO" id="GO:0046556">
    <property type="term" value="F:alpha-L-arabinofuranosidase activity"/>
    <property type="evidence" value="ECO:0007669"/>
    <property type="project" value="TreeGrafter"/>
</dbReference>
<dbReference type="SUPFAM" id="SSF51445">
    <property type="entry name" value="(Trans)glycosidases"/>
    <property type="match status" value="1"/>
</dbReference>
<evidence type="ECO:0000259" key="1">
    <source>
        <dbReference type="Pfam" id="PF22848"/>
    </source>
</evidence>
<dbReference type="InterPro" id="IPR017853">
    <property type="entry name" value="GH"/>
</dbReference>
<sequence length="57" mass="6706">MPTDTYKGHGFRNDLFEMVQDLEPAFIRFPGGCFVEGEFLKNAFHWKETVGPWEERP</sequence>